<dbReference type="RefSeq" id="WP_175500645.1">
    <property type="nucleotide sequence ID" value="NZ_FOYO01000001.1"/>
</dbReference>
<dbReference type="EMBL" id="FOYO01000001">
    <property type="protein sequence ID" value="SFR42005.1"/>
    <property type="molecule type" value="Genomic_DNA"/>
</dbReference>
<keyword evidence="3" id="KW-1185">Reference proteome</keyword>
<accession>A0A1I6GII4</accession>
<evidence type="ECO:0000313" key="3">
    <source>
        <dbReference type="Proteomes" id="UP000199658"/>
    </source>
</evidence>
<reference evidence="3" key="1">
    <citation type="submission" date="2016-10" db="EMBL/GenBank/DDBJ databases">
        <authorList>
            <person name="Varghese N."/>
            <person name="Submissions S."/>
        </authorList>
    </citation>
    <scope>NUCLEOTIDE SEQUENCE [LARGE SCALE GENOMIC DNA]</scope>
    <source>
        <strain evidence="3">DSM 26921</strain>
    </source>
</reference>
<dbReference type="AlphaFoldDB" id="A0A1I6GII4"/>
<organism evidence="2 3">
    <name type="scientific">Litoreibacter janthinus</name>
    <dbReference type="NCBI Taxonomy" id="670154"/>
    <lineage>
        <taxon>Bacteria</taxon>
        <taxon>Pseudomonadati</taxon>
        <taxon>Pseudomonadota</taxon>
        <taxon>Alphaproteobacteria</taxon>
        <taxon>Rhodobacterales</taxon>
        <taxon>Roseobacteraceae</taxon>
        <taxon>Litoreibacter</taxon>
    </lineage>
</organism>
<proteinExistence type="predicted"/>
<protein>
    <submittedName>
        <fullName evidence="2">Uncharacterized protein</fullName>
    </submittedName>
</protein>
<gene>
    <name evidence="2" type="ORF">SAMN04488002_1533</name>
</gene>
<feature type="transmembrane region" description="Helical" evidence="1">
    <location>
        <begin position="56"/>
        <end position="78"/>
    </location>
</feature>
<keyword evidence="1" id="KW-0472">Membrane</keyword>
<evidence type="ECO:0000313" key="2">
    <source>
        <dbReference type="EMBL" id="SFR42005.1"/>
    </source>
</evidence>
<name>A0A1I6GII4_9RHOB</name>
<keyword evidence="1" id="KW-0812">Transmembrane</keyword>
<dbReference type="STRING" id="670154.SAMN04488002_1533"/>
<evidence type="ECO:0000256" key="1">
    <source>
        <dbReference type="SAM" id="Phobius"/>
    </source>
</evidence>
<keyword evidence="1" id="KW-1133">Transmembrane helix</keyword>
<sequence length="88" mass="9810">MSRFQRVMAIVLTVLTVCFAGLWAYLFAYVTAMSCAFSTSGNCSAPTPWEMRGEDLQIFVLIPGAIFIVLLVITVLLWRKRSSGNVKM</sequence>
<dbReference type="Proteomes" id="UP000199658">
    <property type="component" value="Unassembled WGS sequence"/>
</dbReference>
<dbReference type="PROSITE" id="PS51257">
    <property type="entry name" value="PROKAR_LIPOPROTEIN"/>
    <property type="match status" value="1"/>
</dbReference>